<reference evidence="2" key="1">
    <citation type="submission" date="2016-11" db="EMBL/GenBank/DDBJ databases">
        <authorList>
            <person name="Varghese N."/>
            <person name="Submissions S."/>
        </authorList>
    </citation>
    <scope>NUCLEOTIDE SEQUENCE [LARGE SCALE GENOMIC DNA]</scope>
    <source>
        <strain evidence="2">DSM 17456</strain>
    </source>
</reference>
<proteinExistence type="predicted"/>
<dbReference type="RefSeq" id="WP_074217328.1">
    <property type="nucleotide sequence ID" value="NZ_FSRG01000006.1"/>
</dbReference>
<organism evidence="1 2">
    <name type="scientific">Halodesulfovibrio marinisediminis DSM 17456</name>
    <dbReference type="NCBI Taxonomy" id="1121457"/>
    <lineage>
        <taxon>Bacteria</taxon>
        <taxon>Pseudomonadati</taxon>
        <taxon>Thermodesulfobacteriota</taxon>
        <taxon>Desulfovibrionia</taxon>
        <taxon>Desulfovibrionales</taxon>
        <taxon>Desulfovibrionaceae</taxon>
        <taxon>Halodesulfovibrio</taxon>
    </lineage>
</organism>
<dbReference type="AlphaFoldDB" id="A0A1N6I9Y2"/>
<evidence type="ECO:0000313" key="1">
    <source>
        <dbReference type="EMBL" id="SIO28837.1"/>
    </source>
</evidence>
<accession>A0A1N6I9Y2</accession>
<evidence type="ECO:0000313" key="2">
    <source>
        <dbReference type="Proteomes" id="UP000184694"/>
    </source>
</evidence>
<protein>
    <submittedName>
        <fullName evidence="1">Uncharacterized protein</fullName>
    </submittedName>
</protein>
<gene>
    <name evidence="1" type="ORF">SAMN02745161_2558</name>
</gene>
<keyword evidence="2" id="KW-1185">Reference proteome</keyword>
<sequence length="700" mass="76488">MNINSLSSMATSLQQVGKEHLTLQDGSLTPKTSSLGGRILNWIRSRKPEGKSPNLAVASRLLNTMQSTDGITDAQKSYAEKLLHKALESGRPISGREAAKTIREFVSIKTSEDSYAKESRMINAQGLTKHMLSGTPSKFDACVNSQAERFGLSKDQLTGEEVSKMKQQFETHLLQKAAMSDHSLSEKEGSELGDEVCRMAILGKTQAAITSQAKLVTSHNSMDDPLPNLLFQEATKRGLDVPVRLDLMEGLSKSIEDKLFNACLLKEPCQQPTFEKASEIALKVVNKHLDCMQTIQESDLGSEQKMFAMLAVSSSKTSFTKGMTEGMCSAIPQATDFILQMQDSSLSDNPEQVKNACENYFHAMKQSTDVNDEELREGIAGGPEASAVRTAIGLTALATCSGIQLGEGEKDIERSENMYNALTNPGAPLAGFMYDTQQAQGNGAGPENVRMQHYLASVLSPLAEEGKVVETLLPLPLCLGNLSYAQIKQRGAEEHQLPPSQLQTLKQNVEARFLPSVDNEKTYSPANSPVTLSPETTKKYEAFGEQFMKDFLRTGVTIDGEHIGACGTNDSKAIEEEVNKLISKFPSIEEAAKICSPLHQGCMADVMTSAFKMPELTQTAVSRIHIKDRVEAHHISIKSHGGGEYTASMDYAKHGEKIDDPETRLGENVLLSYQISTKEDQQHASFALADLDIRYSKASF</sequence>
<name>A0A1N6I9Y2_9BACT</name>
<dbReference type="EMBL" id="FSRG01000006">
    <property type="protein sequence ID" value="SIO28837.1"/>
    <property type="molecule type" value="Genomic_DNA"/>
</dbReference>
<dbReference type="Proteomes" id="UP000184694">
    <property type="component" value="Unassembled WGS sequence"/>
</dbReference>
<dbReference type="OrthoDB" id="5460809at2"/>